<dbReference type="EMBL" id="UYRV01010995">
    <property type="protein sequence ID" value="VDK57843.1"/>
    <property type="molecule type" value="Genomic_DNA"/>
</dbReference>
<protein>
    <recommendedName>
        <fullName evidence="1">Right handed beta helix domain-containing protein</fullName>
    </recommendedName>
</protein>
<organism evidence="2 3">
    <name type="scientific">Cylicostephanus goldi</name>
    <name type="common">Nematode worm</name>
    <dbReference type="NCBI Taxonomy" id="71465"/>
    <lineage>
        <taxon>Eukaryota</taxon>
        <taxon>Metazoa</taxon>
        <taxon>Ecdysozoa</taxon>
        <taxon>Nematoda</taxon>
        <taxon>Chromadorea</taxon>
        <taxon>Rhabditida</taxon>
        <taxon>Rhabditina</taxon>
        <taxon>Rhabditomorpha</taxon>
        <taxon>Strongyloidea</taxon>
        <taxon>Strongylidae</taxon>
        <taxon>Cylicostephanus</taxon>
    </lineage>
</organism>
<dbReference type="SMART" id="SM00710">
    <property type="entry name" value="PbH1"/>
    <property type="match status" value="4"/>
</dbReference>
<evidence type="ECO:0000313" key="3">
    <source>
        <dbReference type="Proteomes" id="UP000271889"/>
    </source>
</evidence>
<feature type="domain" description="Right handed beta helix" evidence="1">
    <location>
        <begin position="86"/>
        <end position="198"/>
    </location>
</feature>
<evidence type="ECO:0000313" key="2">
    <source>
        <dbReference type="EMBL" id="VDK57843.1"/>
    </source>
</evidence>
<dbReference type="Gene3D" id="2.160.20.10">
    <property type="entry name" value="Single-stranded right-handed beta-helix, Pectin lyase-like"/>
    <property type="match status" value="1"/>
</dbReference>
<dbReference type="InterPro" id="IPR012334">
    <property type="entry name" value="Pectin_lyas_fold"/>
</dbReference>
<dbReference type="InterPro" id="IPR011050">
    <property type="entry name" value="Pectin_lyase_fold/virulence"/>
</dbReference>
<evidence type="ECO:0000259" key="1">
    <source>
        <dbReference type="Pfam" id="PF13229"/>
    </source>
</evidence>
<name>A0A3P6RP85_CYLGO</name>
<dbReference type="Pfam" id="PF13229">
    <property type="entry name" value="Beta_helix"/>
    <property type="match status" value="1"/>
</dbReference>
<keyword evidence="3" id="KW-1185">Reference proteome</keyword>
<reference evidence="2 3" key="1">
    <citation type="submission" date="2018-11" db="EMBL/GenBank/DDBJ databases">
        <authorList>
            <consortium name="Pathogen Informatics"/>
        </authorList>
    </citation>
    <scope>NUCLEOTIDE SEQUENCE [LARGE SCALE GENOMIC DNA]</scope>
</reference>
<dbReference type="OrthoDB" id="5823060at2759"/>
<dbReference type="InterPro" id="IPR006626">
    <property type="entry name" value="PbH1"/>
</dbReference>
<dbReference type="SUPFAM" id="SSF51126">
    <property type="entry name" value="Pectin lyase-like"/>
    <property type="match status" value="1"/>
</dbReference>
<dbReference type="Proteomes" id="UP000271889">
    <property type="component" value="Unassembled WGS sequence"/>
</dbReference>
<sequence length="208" mass="21910">MKIIFAGKLYLNGTATEPIRLFGKSTWRGIVIKPGGTLVLSNTAIEGASIGLWIDSEKVAVENATIVDSVVHGVEITANSGPDIDLGNTEILRARGSGIGVDERRTSIAISNVAIRDGWGSGIDFLSPTHDVSLENVLVSNGSSYAIHIVEFPAAPLRSVKIRNVTVIDQHRGHAGVLITSGWAEEVSVDGSTFTGNTVPSLIVAIEV</sequence>
<gene>
    <name evidence="2" type="ORF">CGOC_LOCUS4122</name>
</gene>
<proteinExistence type="predicted"/>
<dbReference type="InterPro" id="IPR039448">
    <property type="entry name" value="Beta_helix"/>
</dbReference>
<accession>A0A3P6RP85</accession>
<dbReference type="AlphaFoldDB" id="A0A3P6RP85"/>